<comment type="caution">
    <text evidence="5">The sequence shown here is derived from an EMBL/GenBank/DDBJ whole genome shotgun (WGS) entry which is preliminary data.</text>
</comment>
<organism evidence="5 6">
    <name type="scientific">Paramicrosporidium saccamoebae</name>
    <dbReference type="NCBI Taxonomy" id="1246581"/>
    <lineage>
        <taxon>Eukaryota</taxon>
        <taxon>Fungi</taxon>
        <taxon>Fungi incertae sedis</taxon>
        <taxon>Cryptomycota</taxon>
        <taxon>Cryptomycota incertae sedis</taxon>
        <taxon>Paramicrosporidium</taxon>
    </lineage>
</organism>
<keyword evidence="3" id="KW-0813">Transport</keyword>
<dbReference type="OrthoDB" id="2019644at2759"/>
<dbReference type="PANTHER" id="PTHR31344:SF0">
    <property type="entry name" value="NUCLEAR PORE COMPLEX PROTEIN NUP205"/>
    <property type="match status" value="1"/>
</dbReference>
<dbReference type="EMBL" id="MTSL01000050">
    <property type="protein sequence ID" value="PJF19636.1"/>
    <property type="molecule type" value="Genomic_DNA"/>
</dbReference>
<sequence>MRRIFSILGPFDLYGATGSDPLQRSRRDLVVQIFRLVDYPENLEVSVAALHAIADMADSPVFAAATPHSTHKLYSILEAAGELPSIMEAFVRRLEREETEQVSLISGDGRGWHERAHDEEGFIASFGLSNLVRLQIVDFLIRNVSKPGYNLAHYLLGFNPSLTTCAATILHPSSHEGVQFSCLHLVLELLAFGLGHPSTPIVALDHPSFGLKCYELLVALLSNPRTSRATANYLRDQEDFFRKQLVFVAREPVDLTDIGYTILEMQQKAALLKGAMLDLHTSMAEGAWSYARKLSTVLARGTIGEKESAEAPLDAGQSLVAVMMSSVESVLTSEYLSALPSVVHDQIVSAAGSLVRANAKISQLVLASLDRIPYDRQAILSIQSHLVTSIVPVIGRLQANQSADHVILENCAALSVAIASGFFRRVDSAELPILSGDEVSALAAGAIRGILRPDSNLPCRGYLYSVICEASHLMSQDASGLSSLKSLLSKEHVRLIEIAAVDSVVPAVDADGWKTMATTFLRDMICLIPDVSPIDRLVRIGYIKNLVASVRIDDNTMISVINPSCQTLNSLFLWRSRFALLQKLASEPLGGERLLEAGLIDTIVGLRVLDWHRTVDSQEFTSPNAALAEHRWHLVLLPLARLLLILATDSTGVIFNSVSALVSNRSIVFESLIRFKLQFPSSDEHLELVSLISQLFAQTASPQTRLARLSILSHLLTRTISSSAEREWCESVSSIINTCVRLMATCISADQTVQILNFNNESTDGGNRSTMISLSLLIAILDGSIAMIKRSASKVHLTTIEAVLLILLLSIERHSSADSMQKEVDIRHLSAAASPSFELLQPLTTKDKEDYLLIGNLLKDLRRLTARSGAPGNQDIFQ</sequence>
<dbReference type="Pfam" id="PF11894">
    <property type="entry name" value="Nup192"/>
    <property type="match status" value="2"/>
</dbReference>
<evidence type="ECO:0000256" key="3">
    <source>
        <dbReference type="ARBA" id="ARBA00022448"/>
    </source>
</evidence>
<evidence type="ECO:0000313" key="5">
    <source>
        <dbReference type="EMBL" id="PJF19636.1"/>
    </source>
</evidence>
<keyword evidence="4" id="KW-0539">Nucleus</keyword>
<dbReference type="AlphaFoldDB" id="A0A2H9TPI7"/>
<keyword evidence="6" id="KW-1185">Reference proteome</keyword>
<name>A0A2H9TPI7_9FUNG</name>
<dbReference type="GO" id="GO:0006999">
    <property type="term" value="P:nuclear pore organization"/>
    <property type="evidence" value="ECO:0007669"/>
    <property type="project" value="TreeGrafter"/>
</dbReference>
<evidence type="ECO:0000256" key="4">
    <source>
        <dbReference type="ARBA" id="ARBA00023242"/>
    </source>
</evidence>
<dbReference type="InterPro" id="IPR021827">
    <property type="entry name" value="Nup186/Nup192/Nup205"/>
</dbReference>
<dbReference type="GO" id="GO:0044611">
    <property type="term" value="C:nuclear pore inner ring"/>
    <property type="evidence" value="ECO:0007669"/>
    <property type="project" value="TreeGrafter"/>
</dbReference>
<reference evidence="5 6" key="1">
    <citation type="submission" date="2016-10" db="EMBL/GenBank/DDBJ databases">
        <title>The genome of Paramicrosporidium saccamoebae is the missing link in understanding Cryptomycota and Microsporidia evolution.</title>
        <authorList>
            <person name="Quandt C.A."/>
            <person name="Beaudet D."/>
            <person name="Corsaro D."/>
            <person name="Michel R."/>
            <person name="Corradi N."/>
            <person name="James T."/>
        </authorList>
    </citation>
    <scope>NUCLEOTIDE SEQUENCE [LARGE SCALE GENOMIC DNA]</scope>
    <source>
        <strain evidence="5 6">KSL3</strain>
    </source>
</reference>
<evidence type="ECO:0000313" key="6">
    <source>
        <dbReference type="Proteomes" id="UP000240830"/>
    </source>
</evidence>
<comment type="similarity">
    <text evidence="2">Belongs to the NUP186/NUP192/NUP205 family.</text>
</comment>
<proteinExistence type="inferred from homology"/>
<evidence type="ECO:0000256" key="2">
    <source>
        <dbReference type="ARBA" id="ARBA00005892"/>
    </source>
</evidence>
<dbReference type="GO" id="GO:0017056">
    <property type="term" value="F:structural constituent of nuclear pore"/>
    <property type="evidence" value="ECO:0007669"/>
    <property type="project" value="TreeGrafter"/>
</dbReference>
<dbReference type="PANTHER" id="PTHR31344">
    <property type="entry name" value="NUCLEAR PORE COMPLEX PROTEIN NUP205"/>
    <property type="match status" value="1"/>
</dbReference>
<comment type="subcellular location">
    <subcellularLocation>
        <location evidence="1">Nucleus</location>
    </subcellularLocation>
</comment>
<dbReference type="STRING" id="1246581.A0A2H9TPI7"/>
<dbReference type="Proteomes" id="UP000240830">
    <property type="component" value="Unassembled WGS sequence"/>
</dbReference>
<gene>
    <name evidence="5" type="ORF">PSACC_00554</name>
</gene>
<evidence type="ECO:0000256" key="1">
    <source>
        <dbReference type="ARBA" id="ARBA00004123"/>
    </source>
</evidence>
<protein>
    <submittedName>
        <fullName evidence="5">Uncharacterized protein</fullName>
    </submittedName>
</protein>
<accession>A0A2H9TPI7</accession>